<dbReference type="SUPFAM" id="SSF52058">
    <property type="entry name" value="L domain-like"/>
    <property type="match status" value="1"/>
</dbReference>
<evidence type="ECO:0000256" key="7">
    <source>
        <dbReference type="ARBA" id="ARBA00029998"/>
    </source>
</evidence>
<reference evidence="11" key="1">
    <citation type="submission" date="2020-01" db="EMBL/GenBank/DDBJ databases">
        <title>Draft genome sequence of the Termite Coptotermes fromosanus.</title>
        <authorList>
            <person name="Itakura S."/>
            <person name="Yosikawa Y."/>
            <person name="Umezawa K."/>
        </authorList>
    </citation>
    <scope>NUCLEOTIDE SEQUENCE [LARGE SCALE GENOMIC DNA]</scope>
</reference>
<organism evidence="10 11">
    <name type="scientific">Coptotermes formosanus</name>
    <name type="common">Formosan subterranean termite</name>
    <dbReference type="NCBI Taxonomy" id="36987"/>
    <lineage>
        <taxon>Eukaryota</taxon>
        <taxon>Metazoa</taxon>
        <taxon>Ecdysozoa</taxon>
        <taxon>Arthropoda</taxon>
        <taxon>Hexapoda</taxon>
        <taxon>Insecta</taxon>
        <taxon>Pterygota</taxon>
        <taxon>Neoptera</taxon>
        <taxon>Polyneoptera</taxon>
        <taxon>Dictyoptera</taxon>
        <taxon>Blattodea</taxon>
        <taxon>Blattoidea</taxon>
        <taxon>Termitoidae</taxon>
        <taxon>Rhinotermitidae</taxon>
        <taxon>Coptotermes</taxon>
    </lineage>
</organism>
<evidence type="ECO:0000256" key="6">
    <source>
        <dbReference type="ARBA" id="ARBA00029588"/>
    </source>
</evidence>
<dbReference type="Proteomes" id="UP000502823">
    <property type="component" value="Unassembled WGS sequence"/>
</dbReference>
<dbReference type="InParanoid" id="A0A6L2Q2C1"/>
<dbReference type="PANTHER" id="PTHR45752:SF13">
    <property type="entry name" value="LEUCINE-RICH REPEAT-CONTAINING PROTEIN 58"/>
    <property type="match status" value="1"/>
</dbReference>
<dbReference type="SMART" id="SM00364">
    <property type="entry name" value="LRR_BAC"/>
    <property type="match status" value="6"/>
</dbReference>
<comment type="similarity">
    <text evidence="3">Belongs to the SHOC2 family.</text>
</comment>
<dbReference type="PROSITE" id="PS51450">
    <property type="entry name" value="LRR"/>
    <property type="match status" value="3"/>
</dbReference>
<evidence type="ECO:0000256" key="8">
    <source>
        <dbReference type="ARBA" id="ARBA00032455"/>
    </source>
</evidence>
<evidence type="ECO:0000256" key="1">
    <source>
        <dbReference type="ARBA" id="ARBA00022614"/>
    </source>
</evidence>
<accession>A0A6L2Q2C1</accession>
<dbReference type="InterPro" id="IPR003591">
    <property type="entry name" value="Leu-rich_rpt_typical-subtyp"/>
</dbReference>
<evidence type="ECO:0000256" key="2">
    <source>
        <dbReference type="ARBA" id="ARBA00022737"/>
    </source>
</evidence>
<dbReference type="InterPro" id="IPR032675">
    <property type="entry name" value="LRR_dom_sf"/>
</dbReference>
<dbReference type="InterPro" id="IPR001611">
    <property type="entry name" value="Leu-rich_rpt"/>
</dbReference>
<comment type="caution">
    <text evidence="10">The sequence shown here is derived from an EMBL/GenBank/DDBJ whole genome shotgun (WGS) entry which is preliminary data.</text>
</comment>
<dbReference type="FunCoup" id="A0A6L2Q2C1">
    <property type="interactions" value="113"/>
</dbReference>
<gene>
    <name evidence="10" type="ORF">Cfor_12820</name>
</gene>
<name>A0A6L2Q2C1_COPFO</name>
<evidence type="ECO:0000313" key="10">
    <source>
        <dbReference type="EMBL" id="GFG39023.1"/>
    </source>
</evidence>
<comment type="function">
    <text evidence="5">Acts as a Ras effector and participates in MAPK pathway activation. Probably acts as a regulatory subunit of protein phosphatase that specifically dephosphorylates Raf kinase and stimulate Raf activity at specialized signaling complexes upon Ras activation.</text>
</comment>
<dbReference type="EMBL" id="BLKM01000844">
    <property type="protein sequence ID" value="GFG39023.1"/>
    <property type="molecule type" value="Genomic_DNA"/>
</dbReference>
<protein>
    <recommendedName>
        <fullName evidence="4">Leucine-rich repeat protein soc-2 homolog</fullName>
    </recommendedName>
    <alternativeName>
        <fullName evidence="8">Protein soc-2 homolog</fullName>
    </alternativeName>
    <alternativeName>
        <fullName evidence="6 7">protein Sur-8 homolog</fullName>
    </alternativeName>
</protein>
<keyword evidence="1" id="KW-0433">Leucine-rich repeat</keyword>
<evidence type="ECO:0000256" key="5">
    <source>
        <dbReference type="ARBA" id="ARBA00025612"/>
    </source>
</evidence>
<dbReference type="Pfam" id="PF00560">
    <property type="entry name" value="LRR_1"/>
    <property type="match status" value="1"/>
</dbReference>
<keyword evidence="11" id="KW-1185">Reference proteome</keyword>
<evidence type="ECO:0000256" key="4">
    <source>
        <dbReference type="ARBA" id="ARBA00023904"/>
    </source>
</evidence>
<sequence>MEDYTSDSSDSDSLHRTIDYSYLMLDTNTLYHSIECFADKDKKQFENVDTLLLYHNMINTLPLNMNKFRNLKVLDVSSNGLLQLPEILTECPLTSLIAKNNNLDCDSFPKSFGSFITLKELNVSGNNLTSLPEQILEVTSLKYLYIGGNQIRELPTDIWKLNGLQVLYIGGNKLVDVPDSVGKLNQLQALNLSDNMLERLPAAIANLKNLKSLLLHKNRLRTLPTEIIALKCLTELSLRDNPLVVRFVSNMTLNPPSLLEHAGRAIKIHRIPYGAPDLPTSLVEYLNSAHHCVNPKCKGSVFFDNRVEHIKFVDFCGKYRIPLLQYLCSSKCIEDDSNSHIDESGACGYANSNMMKKVLLG</sequence>
<dbReference type="PANTHER" id="PTHR45752">
    <property type="entry name" value="LEUCINE-RICH REPEAT-CONTAINING"/>
    <property type="match status" value="1"/>
</dbReference>
<dbReference type="InterPro" id="IPR050715">
    <property type="entry name" value="LRR-SigEffector_domain"/>
</dbReference>
<dbReference type="Pfam" id="PF23598">
    <property type="entry name" value="LRR_14"/>
    <property type="match status" value="1"/>
</dbReference>
<evidence type="ECO:0000313" key="11">
    <source>
        <dbReference type="Proteomes" id="UP000502823"/>
    </source>
</evidence>
<proteinExistence type="inferred from homology"/>
<dbReference type="SMART" id="SM00369">
    <property type="entry name" value="LRR_TYP"/>
    <property type="match status" value="5"/>
</dbReference>
<dbReference type="OrthoDB" id="1053178at2759"/>
<dbReference type="InterPro" id="IPR055414">
    <property type="entry name" value="LRR_R13L4/SHOC2-like"/>
</dbReference>
<dbReference type="AlphaFoldDB" id="A0A6L2Q2C1"/>
<feature type="domain" description="Disease resistance R13L4/SHOC-2-like LRR" evidence="9">
    <location>
        <begin position="110"/>
        <end position="191"/>
    </location>
</feature>
<evidence type="ECO:0000256" key="3">
    <source>
        <dbReference type="ARBA" id="ARBA00023786"/>
    </source>
</evidence>
<dbReference type="Gene3D" id="3.80.10.10">
    <property type="entry name" value="Ribonuclease Inhibitor"/>
    <property type="match status" value="2"/>
</dbReference>
<evidence type="ECO:0000259" key="9">
    <source>
        <dbReference type="Pfam" id="PF23598"/>
    </source>
</evidence>
<keyword evidence="2" id="KW-0677">Repeat</keyword>